<dbReference type="EMBL" id="BARV01000596">
    <property type="protein sequence ID" value="GAI00322.1"/>
    <property type="molecule type" value="Genomic_DNA"/>
</dbReference>
<reference evidence="1" key="1">
    <citation type="journal article" date="2014" name="Front. Microbiol.">
        <title>High frequency of phylogenetically diverse reductive dehalogenase-homologous genes in deep subseafloor sedimentary metagenomes.</title>
        <authorList>
            <person name="Kawai M."/>
            <person name="Futagami T."/>
            <person name="Toyoda A."/>
            <person name="Takaki Y."/>
            <person name="Nishi S."/>
            <person name="Hori S."/>
            <person name="Arai W."/>
            <person name="Tsubouchi T."/>
            <person name="Morono Y."/>
            <person name="Uchiyama I."/>
            <person name="Ito T."/>
            <person name="Fujiyama A."/>
            <person name="Inagaki F."/>
            <person name="Takami H."/>
        </authorList>
    </citation>
    <scope>NUCLEOTIDE SEQUENCE</scope>
    <source>
        <strain evidence="1">Expedition CK06-06</strain>
    </source>
</reference>
<comment type="caution">
    <text evidence="1">The sequence shown here is derived from an EMBL/GenBank/DDBJ whole genome shotgun (WGS) entry which is preliminary data.</text>
</comment>
<gene>
    <name evidence="1" type="ORF">S06H3_02128</name>
</gene>
<protein>
    <submittedName>
        <fullName evidence="1">Uncharacterized protein</fullName>
    </submittedName>
</protein>
<feature type="non-terminal residue" evidence="1">
    <location>
        <position position="78"/>
    </location>
</feature>
<evidence type="ECO:0000313" key="1">
    <source>
        <dbReference type="EMBL" id="GAI00322.1"/>
    </source>
</evidence>
<dbReference type="AlphaFoldDB" id="X1JZX2"/>
<proteinExistence type="predicted"/>
<sequence length="78" mass="8541">MTVDAATRDAFVNGALEDLQTQAWGQGMEIQYILITWNETAEGGNYYITDLVVGVVAKVKRDFDTGPDYLINALKAIG</sequence>
<name>X1JZX2_9ZZZZ</name>
<organism evidence="1">
    <name type="scientific">marine sediment metagenome</name>
    <dbReference type="NCBI Taxonomy" id="412755"/>
    <lineage>
        <taxon>unclassified sequences</taxon>
        <taxon>metagenomes</taxon>
        <taxon>ecological metagenomes</taxon>
    </lineage>
</organism>
<accession>X1JZX2</accession>